<keyword evidence="7 14" id="KW-0418">Kinase</keyword>
<accession>A0A1L3ZRZ6</accession>
<dbReference type="GO" id="GO:0016301">
    <property type="term" value="F:kinase activity"/>
    <property type="evidence" value="ECO:0007669"/>
    <property type="project" value="UniProtKB-KW"/>
</dbReference>
<evidence type="ECO:0000256" key="1">
    <source>
        <dbReference type="ARBA" id="ARBA00005051"/>
    </source>
</evidence>
<dbReference type="Gene3D" id="3.30.70.560">
    <property type="entry name" value="7,8-Dihydro-6-hydroxymethylpterin-pyrophosphokinase HPPK"/>
    <property type="match status" value="1"/>
</dbReference>
<dbReference type="GO" id="GO:0005524">
    <property type="term" value="F:ATP binding"/>
    <property type="evidence" value="ECO:0007669"/>
    <property type="project" value="UniProtKB-KW"/>
</dbReference>
<evidence type="ECO:0000256" key="6">
    <source>
        <dbReference type="ARBA" id="ARBA00022741"/>
    </source>
</evidence>
<dbReference type="PANTHER" id="PTHR43071:SF1">
    <property type="entry name" value="2-AMINO-4-HYDROXY-6-HYDROXYMETHYLDIHYDROPTERIDINE PYROPHOSPHOKINASE"/>
    <property type="match status" value="1"/>
</dbReference>
<dbReference type="RefSeq" id="WP_072595953.1">
    <property type="nucleotide sequence ID" value="NZ_CP018221.1"/>
</dbReference>
<comment type="similarity">
    <text evidence="2">Belongs to the HPPK family.</text>
</comment>
<dbReference type="STRING" id="1921510.BSL82_02875"/>
<evidence type="ECO:0000256" key="3">
    <source>
        <dbReference type="ARBA" id="ARBA00013253"/>
    </source>
</evidence>
<feature type="domain" description="7,8-dihydro-6-hydroxymethylpterin-pyrophosphokinase" evidence="13">
    <location>
        <begin position="93"/>
        <end position="104"/>
    </location>
</feature>
<keyword evidence="8" id="KW-0067">ATP-binding</keyword>
<dbReference type="GO" id="GO:0003848">
    <property type="term" value="F:2-amino-4-hydroxy-6-hydroxymethyldihydropteridine diphosphokinase activity"/>
    <property type="evidence" value="ECO:0007669"/>
    <property type="project" value="UniProtKB-EC"/>
</dbReference>
<name>A0A1L3ZRZ6_9SPHN</name>
<evidence type="ECO:0000256" key="7">
    <source>
        <dbReference type="ARBA" id="ARBA00022777"/>
    </source>
</evidence>
<dbReference type="PANTHER" id="PTHR43071">
    <property type="entry name" value="2-AMINO-4-HYDROXY-6-HYDROXYMETHYLDIHYDROPTERIDINE PYROPHOSPHOKINASE"/>
    <property type="match status" value="1"/>
</dbReference>
<evidence type="ECO:0000256" key="4">
    <source>
        <dbReference type="ARBA" id="ARBA00016218"/>
    </source>
</evidence>
<evidence type="ECO:0000256" key="10">
    <source>
        <dbReference type="ARBA" id="ARBA00029409"/>
    </source>
</evidence>
<dbReference type="GO" id="GO:0046654">
    <property type="term" value="P:tetrahydrofolate biosynthetic process"/>
    <property type="evidence" value="ECO:0007669"/>
    <property type="project" value="UniProtKB-UniPathway"/>
</dbReference>
<dbReference type="NCBIfam" id="TIGR01498">
    <property type="entry name" value="folK"/>
    <property type="match status" value="1"/>
</dbReference>
<dbReference type="Proteomes" id="UP000182063">
    <property type="component" value="Chromosome"/>
</dbReference>
<evidence type="ECO:0000256" key="9">
    <source>
        <dbReference type="ARBA" id="ARBA00022909"/>
    </source>
</evidence>
<dbReference type="KEGG" id="sphj:BSL82_02875"/>
<proteinExistence type="inferred from homology"/>
<evidence type="ECO:0000259" key="13">
    <source>
        <dbReference type="PROSITE" id="PS00794"/>
    </source>
</evidence>
<dbReference type="EC" id="2.7.6.3" evidence="3"/>
<evidence type="ECO:0000313" key="14">
    <source>
        <dbReference type="EMBL" id="API58380.1"/>
    </source>
</evidence>
<dbReference type="SUPFAM" id="SSF55083">
    <property type="entry name" value="6-hydroxymethyl-7,8-dihydropterin pyrophosphokinase, HPPK"/>
    <property type="match status" value="1"/>
</dbReference>
<dbReference type="UniPathway" id="UPA00077">
    <property type="reaction ID" value="UER00155"/>
</dbReference>
<dbReference type="InterPro" id="IPR000550">
    <property type="entry name" value="Hppk"/>
</dbReference>
<evidence type="ECO:0000313" key="15">
    <source>
        <dbReference type="Proteomes" id="UP000182063"/>
    </source>
</evidence>
<evidence type="ECO:0000256" key="12">
    <source>
        <dbReference type="ARBA" id="ARBA00033413"/>
    </source>
</evidence>
<keyword evidence="15" id="KW-1185">Reference proteome</keyword>
<dbReference type="InterPro" id="IPR035907">
    <property type="entry name" value="Hppk_sf"/>
</dbReference>
<organism evidence="14 15">
    <name type="scientific">Tardibacter chloracetimidivorans</name>
    <dbReference type="NCBI Taxonomy" id="1921510"/>
    <lineage>
        <taxon>Bacteria</taxon>
        <taxon>Pseudomonadati</taxon>
        <taxon>Pseudomonadota</taxon>
        <taxon>Alphaproteobacteria</taxon>
        <taxon>Sphingomonadales</taxon>
        <taxon>Sphingomonadaceae</taxon>
        <taxon>Tardibacter</taxon>
    </lineage>
</organism>
<dbReference type="GO" id="GO:0046656">
    <property type="term" value="P:folic acid biosynthetic process"/>
    <property type="evidence" value="ECO:0007669"/>
    <property type="project" value="UniProtKB-KW"/>
</dbReference>
<comment type="pathway">
    <text evidence="1">Cofactor biosynthesis; tetrahydrofolate biosynthesis; 2-amino-4-hydroxy-6-hydroxymethyl-7,8-dihydropteridine diphosphate from 7,8-dihydroneopterin triphosphate: step 4/4.</text>
</comment>
<dbReference type="Pfam" id="PF01288">
    <property type="entry name" value="HPPK"/>
    <property type="match status" value="1"/>
</dbReference>
<reference evidence="15" key="1">
    <citation type="submission" date="2016-11" db="EMBL/GenBank/DDBJ databases">
        <title>Complete Genome Sequence of alachlor-degrading Sphingomonas sp. strain JJ-A5.</title>
        <authorList>
            <person name="Lee H."/>
            <person name="Ka J.-O."/>
        </authorList>
    </citation>
    <scope>NUCLEOTIDE SEQUENCE [LARGE SCALE GENOMIC DNA]</scope>
    <source>
        <strain evidence="15">JJ-A5</strain>
    </source>
</reference>
<evidence type="ECO:0000256" key="11">
    <source>
        <dbReference type="ARBA" id="ARBA00029766"/>
    </source>
</evidence>
<dbReference type="CDD" id="cd00483">
    <property type="entry name" value="HPPK"/>
    <property type="match status" value="1"/>
</dbReference>
<dbReference type="OrthoDB" id="9808041at2"/>
<dbReference type="PROSITE" id="PS00794">
    <property type="entry name" value="HPPK"/>
    <property type="match status" value="1"/>
</dbReference>
<dbReference type="EMBL" id="CP018221">
    <property type="protein sequence ID" value="API58380.1"/>
    <property type="molecule type" value="Genomic_DNA"/>
</dbReference>
<sequence length="168" mass="18812">MSRSTYLIALGSNRRHVRHGGPDAVVRAAVRAMAKKGMKLKRLSGTHHTRALGPAGRDFANAAALVKSHLSPPELLRKLKKIERKFGRRSVRRWGPRVLDLDIILWSGGAWPSRLRWKATRHLAVPHRAMAARAFVLAPAAEIAPRWRHPLNGLSVRQMLARLGKSRD</sequence>
<dbReference type="AlphaFoldDB" id="A0A1L3ZRZ6"/>
<keyword evidence="6" id="KW-0547">Nucleotide-binding</keyword>
<comment type="function">
    <text evidence="10">Catalyzes the transfer of pyrophosphate from adenosine triphosphate (ATP) to 6-hydroxymethyl-7,8-dihydropterin, an enzymatic step in folate biosynthesis pathway.</text>
</comment>
<keyword evidence="9" id="KW-0289">Folate biosynthesis</keyword>
<evidence type="ECO:0000256" key="2">
    <source>
        <dbReference type="ARBA" id="ARBA00005810"/>
    </source>
</evidence>
<evidence type="ECO:0000256" key="8">
    <source>
        <dbReference type="ARBA" id="ARBA00022840"/>
    </source>
</evidence>
<gene>
    <name evidence="14" type="ORF">BSL82_02875</name>
</gene>
<protein>
    <recommendedName>
        <fullName evidence="4">2-amino-4-hydroxy-6-hydroxymethyldihydropteridine pyrophosphokinase</fullName>
        <ecNumber evidence="3">2.7.6.3</ecNumber>
    </recommendedName>
    <alternativeName>
        <fullName evidence="11">6-hydroxymethyl-7,8-dihydropterin pyrophosphokinase</fullName>
    </alternativeName>
    <alternativeName>
        <fullName evidence="12">7,8-dihydro-6-hydroxymethylpterin-pyrophosphokinase</fullName>
    </alternativeName>
</protein>
<keyword evidence="5" id="KW-0808">Transferase</keyword>
<evidence type="ECO:0000256" key="5">
    <source>
        <dbReference type="ARBA" id="ARBA00022679"/>
    </source>
</evidence>